<dbReference type="GO" id="GO:0005886">
    <property type="term" value="C:plasma membrane"/>
    <property type="evidence" value="ECO:0007669"/>
    <property type="project" value="InterPro"/>
</dbReference>
<sequence>MKYYIKKTERGLLFQNGDYIKSLEPGKYSFLSFLTYKVVILDVTKQRFNVKFDLDILADDDKLLSELDIIDVKDNQLVLHYIDGKLSDIYETGKYAFWNIHKKNDFKIIDMTKPEIDEYIEKNIFNSKNIFHPRLRDKYVEIHVQPYEKAVLFYNNNFVKILDAGRYFYWTKYVDVTADKIDMRQSQLDMTGQEIMTADKVTLRLNFFCQYKVTDVLKVTLDIKHYVNQIYILIQLILREYLGAIKLDDLLKMKQEVADYVLSRLKEKESEMGIEFIYAGIKDVILPGEIKDILNTVLIAEKKAQANVITRREEIASTRSLLNTAKLMDENKTLYKLKELEHIEKICERVGSISLNGGGNVLERLNELF</sequence>
<keyword evidence="4" id="KW-1185">Reference proteome</keyword>
<name>A0A8J8M9D4_9FIRM</name>
<dbReference type="RefSeq" id="WP_212692969.1">
    <property type="nucleotide sequence ID" value="NZ_CP058561.1"/>
</dbReference>
<dbReference type="SUPFAM" id="SSF117892">
    <property type="entry name" value="Band 7/SPFH domain"/>
    <property type="match status" value="1"/>
</dbReference>
<dbReference type="PRINTS" id="PR00721">
    <property type="entry name" value="STOMATIN"/>
</dbReference>
<proteinExistence type="inferred from homology"/>
<dbReference type="EMBL" id="CP058561">
    <property type="protein sequence ID" value="QUH28761.1"/>
    <property type="molecule type" value="Genomic_DNA"/>
</dbReference>
<accession>A0A8J8M9D4</accession>
<comment type="similarity">
    <text evidence="1">Belongs to the band 7/mec-2 family.</text>
</comment>
<feature type="domain" description="Band 7" evidence="2">
    <location>
        <begin position="138"/>
        <end position="298"/>
    </location>
</feature>
<evidence type="ECO:0000259" key="2">
    <source>
        <dbReference type="SMART" id="SM00244"/>
    </source>
</evidence>
<dbReference type="InterPro" id="IPR001107">
    <property type="entry name" value="Band_7"/>
</dbReference>
<dbReference type="SMART" id="SM00244">
    <property type="entry name" value="PHB"/>
    <property type="match status" value="1"/>
</dbReference>
<dbReference type="AlphaFoldDB" id="A0A8J8M9D4"/>
<dbReference type="Proteomes" id="UP000677305">
    <property type="component" value="Chromosome"/>
</dbReference>
<dbReference type="InterPro" id="IPR001972">
    <property type="entry name" value="Stomatin_HflK_fam"/>
</dbReference>
<dbReference type="PANTHER" id="PTHR10264">
    <property type="entry name" value="BAND 7 PROTEIN-RELATED"/>
    <property type="match status" value="1"/>
</dbReference>
<protein>
    <submittedName>
        <fullName evidence="3">Slipin family protein</fullName>
    </submittedName>
</protein>
<dbReference type="InterPro" id="IPR043202">
    <property type="entry name" value="Band-7_stomatin-like"/>
</dbReference>
<gene>
    <name evidence="3" type="ORF">HYG85_07485</name>
</gene>
<dbReference type="Pfam" id="PF01145">
    <property type="entry name" value="Band_7"/>
    <property type="match status" value="1"/>
</dbReference>
<reference evidence="3 4" key="1">
    <citation type="submission" date="2020-07" db="EMBL/GenBank/DDBJ databases">
        <title>Vallitalea guaymasensis genome.</title>
        <authorList>
            <person name="Postec A."/>
        </authorList>
    </citation>
    <scope>NUCLEOTIDE SEQUENCE [LARGE SCALE GENOMIC DNA]</scope>
    <source>
        <strain evidence="3 4">Ra1766G1</strain>
    </source>
</reference>
<organism evidence="3 4">
    <name type="scientific">Vallitalea guaymasensis</name>
    <dbReference type="NCBI Taxonomy" id="1185412"/>
    <lineage>
        <taxon>Bacteria</taxon>
        <taxon>Bacillati</taxon>
        <taxon>Bacillota</taxon>
        <taxon>Clostridia</taxon>
        <taxon>Lachnospirales</taxon>
        <taxon>Vallitaleaceae</taxon>
        <taxon>Vallitalea</taxon>
    </lineage>
</organism>
<dbReference type="PANTHER" id="PTHR10264:SF83">
    <property type="entry name" value="BLL5629 PROTEIN"/>
    <property type="match status" value="1"/>
</dbReference>
<dbReference type="InterPro" id="IPR036013">
    <property type="entry name" value="Band_7/SPFH_dom_sf"/>
</dbReference>
<dbReference type="KEGG" id="vgu:HYG85_07485"/>
<dbReference type="CDD" id="cd13438">
    <property type="entry name" value="SPFH_eoslipins_u2"/>
    <property type="match status" value="1"/>
</dbReference>
<evidence type="ECO:0000313" key="4">
    <source>
        <dbReference type="Proteomes" id="UP000677305"/>
    </source>
</evidence>
<evidence type="ECO:0000313" key="3">
    <source>
        <dbReference type="EMBL" id="QUH28761.1"/>
    </source>
</evidence>
<evidence type="ECO:0000256" key="1">
    <source>
        <dbReference type="ARBA" id="ARBA00008164"/>
    </source>
</evidence>
<dbReference type="Gene3D" id="3.30.479.30">
    <property type="entry name" value="Band 7 domain"/>
    <property type="match status" value="1"/>
</dbReference>